<accession>A0AAJ0MTZ9</accession>
<evidence type="ECO:0000313" key="2">
    <source>
        <dbReference type="Proteomes" id="UP001285908"/>
    </source>
</evidence>
<dbReference type="AlphaFoldDB" id="A0AAJ0MTZ9"/>
<reference evidence="1 2" key="1">
    <citation type="journal article" date="2023" name="Mol. Phylogenet. Evol.">
        <title>Genome-scale phylogeny and comparative genomics of the fungal order Sordariales.</title>
        <authorList>
            <person name="Hensen N."/>
            <person name="Bonometti L."/>
            <person name="Westerberg I."/>
            <person name="Brannstrom I.O."/>
            <person name="Guillou S."/>
            <person name="Cros-Aarteil S."/>
            <person name="Calhoun S."/>
            <person name="Haridas S."/>
            <person name="Kuo A."/>
            <person name="Mondo S."/>
            <person name="Pangilinan J."/>
            <person name="Riley R."/>
            <person name="LaButti K."/>
            <person name="Andreopoulos B."/>
            <person name="Lipzen A."/>
            <person name="Chen C."/>
            <person name="Yan M."/>
            <person name="Daum C."/>
            <person name="Ng V."/>
            <person name="Clum A."/>
            <person name="Steindorff A."/>
            <person name="Ohm R.A."/>
            <person name="Martin F."/>
            <person name="Silar P."/>
            <person name="Natvig D.O."/>
            <person name="Lalanne C."/>
            <person name="Gautier V."/>
            <person name="Ament-Velasquez S.L."/>
            <person name="Kruys A."/>
            <person name="Hutchinson M.I."/>
            <person name="Powell A.J."/>
            <person name="Barry K."/>
            <person name="Miller A.N."/>
            <person name="Grigoriev I.V."/>
            <person name="Debuchy R."/>
            <person name="Gladieux P."/>
            <person name="Hiltunen Thoren M."/>
            <person name="Johannesson H."/>
        </authorList>
    </citation>
    <scope>NUCLEOTIDE SEQUENCE [LARGE SCALE GENOMIC DNA]</scope>
    <source>
        <strain evidence="1 2">FGSC 10403</strain>
    </source>
</reference>
<gene>
    <name evidence="1" type="ORF">B0T23DRAFT_374515</name>
</gene>
<dbReference type="EMBL" id="JAULSX010000002">
    <property type="protein sequence ID" value="KAK3497530.1"/>
    <property type="molecule type" value="Genomic_DNA"/>
</dbReference>
<comment type="caution">
    <text evidence="1">The sequence shown here is derived from an EMBL/GenBank/DDBJ whole genome shotgun (WGS) entry which is preliminary data.</text>
</comment>
<dbReference type="Proteomes" id="UP001285908">
    <property type="component" value="Unassembled WGS sequence"/>
</dbReference>
<dbReference type="RefSeq" id="XP_062695794.1">
    <property type="nucleotide sequence ID" value="XM_062836851.1"/>
</dbReference>
<dbReference type="GeneID" id="87874473"/>
<organism evidence="1 2">
    <name type="scientific">Neurospora hispaniola</name>
    <dbReference type="NCBI Taxonomy" id="588809"/>
    <lineage>
        <taxon>Eukaryota</taxon>
        <taxon>Fungi</taxon>
        <taxon>Dikarya</taxon>
        <taxon>Ascomycota</taxon>
        <taxon>Pezizomycotina</taxon>
        <taxon>Sordariomycetes</taxon>
        <taxon>Sordariomycetidae</taxon>
        <taxon>Sordariales</taxon>
        <taxon>Sordariaceae</taxon>
        <taxon>Neurospora</taxon>
    </lineage>
</organism>
<sequence length="97" mass="10956">MTGRALLFGMFQAVGTPVAEVLSHGVGNVDRFANDCLCDYGTEPCRTQYVLCTLHRAVNPAMVERCNLLVFWSLRLIFWKRAPAFRLSYSLHSETSQ</sequence>
<protein>
    <submittedName>
        <fullName evidence="1">Uncharacterized protein</fullName>
    </submittedName>
</protein>
<name>A0AAJ0MTZ9_9PEZI</name>
<evidence type="ECO:0000313" key="1">
    <source>
        <dbReference type="EMBL" id="KAK3497530.1"/>
    </source>
</evidence>
<keyword evidence="2" id="KW-1185">Reference proteome</keyword>
<proteinExistence type="predicted"/>